<evidence type="ECO:0000256" key="4">
    <source>
        <dbReference type="ARBA" id="ARBA00023002"/>
    </source>
</evidence>
<dbReference type="Pfam" id="PF01494">
    <property type="entry name" value="FAD_binding_3"/>
    <property type="match status" value="1"/>
</dbReference>
<reference evidence="8" key="2">
    <citation type="submission" date="2015-01" db="EMBL/GenBank/DDBJ databases">
        <title>Evolutionary Origins and Diversification of the Mycorrhizal Mutualists.</title>
        <authorList>
            <consortium name="DOE Joint Genome Institute"/>
            <consortium name="Mycorrhizal Genomics Consortium"/>
            <person name="Kohler A."/>
            <person name="Kuo A."/>
            <person name="Nagy L.G."/>
            <person name="Floudas D."/>
            <person name="Copeland A."/>
            <person name="Barry K.W."/>
            <person name="Cichocki N."/>
            <person name="Veneault-Fourrey C."/>
            <person name="LaButti K."/>
            <person name="Lindquist E.A."/>
            <person name="Lipzen A."/>
            <person name="Lundell T."/>
            <person name="Morin E."/>
            <person name="Murat C."/>
            <person name="Riley R."/>
            <person name="Ohm R."/>
            <person name="Sun H."/>
            <person name="Tunlid A."/>
            <person name="Henrissat B."/>
            <person name="Grigoriev I.V."/>
            <person name="Hibbett D.S."/>
            <person name="Martin F."/>
        </authorList>
    </citation>
    <scope>NUCLEOTIDE SEQUENCE [LARGE SCALE GENOMIC DNA]</scope>
    <source>
        <strain evidence="8">Zn</strain>
    </source>
</reference>
<feature type="domain" description="FAD-binding" evidence="6">
    <location>
        <begin position="6"/>
        <end position="374"/>
    </location>
</feature>
<dbReference type="SUPFAM" id="SSF51905">
    <property type="entry name" value="FAD/NAD(P)-binding domain"/>
    <property type="match status" value="1"/>
</dbReference>
<reference evidence="7 8" key="1">
    <citation type="submission" date="2014-04" db="EMBL/GenBank/DDBJ databases">
        <authorList>
            <consortium name="DOE Joint Genome Institute"/>
            <person name="Kuo A."/>
            <person name="Martino E."/>
            <person name="Perotto S."/>
            <person name="Kohler A."/>
            <person name="Nagy L.G."/>
            <person name="Floudas D."/>
            <person name="Copeland A."/>
            <person name="Barry K.W."/>
            <person name="Cichocki N."/>
            <person name="Veneault-Fourrey C."/>
            <person name="LaButti K."/>
            <person name="Lindquist E.A."/>
            <person name="Lipzen A."/>
            <person name="Lundell T."/>
            <person name="Morin E."/>
            <person name="Murat C."/>
            <person name="Sun H."/>
            <person name="Tunlid A."/>
            <person name="Henrissat B."/>
            <person name="Grigoriev I.V."/>
            <person name="Hibbett D.S."/>
            <person name="Martin F."/>
            <person name="Nordberg H.P."/>
            <person name="Cantor M.N."/>
            <person name="Hua S.X."/>
        </authorList>
    </citation>
    <scope>NUCLEOTIDE SEQUENCE [LARGE SCALE GENOMIC DNA]</scope>
    <source>
        <strain evidence="7 8">Zn</strain>
    </source>
</reference>
<dbReference type="InterPro" id="IPR036188">
    <property type="entry name" value="FAD/NAD-bd_sf"/>
</dbReference>
<dbReference type="InParanoid" id="A0A0C3CVN0"/>
<dbReference type="Proteomes" id="UP000054321">
    <property type="component" value="Unassembled WGS sequence"/>
</dbReference>
<keyword evidence="5" id="KW-1133">Transmembrane helix</keyword>
<name>A0A0C3CVN0_OIDMZ</name>
<comment type="cofactor">
    <cofactor evidence="1">
        <name>FAD</name>
        <dbReference type="ChEBI" id="CHEBI:57692"/>
    </cofactor>
</comment>
<keyword evidence="8" id="KW-1185">Reference proteome</keyword>
<feature type="transmembrane region" description="Helical" evidence="5">
    <location>
        <begin position="6"/>
        <end position="29"/>
    </location>
</feature>
<keyword evidence="5" id="KW-0812">Transmembrane</keyword>
<dbReference type="AlphaFoldDB" id="A0A0C3CVN0"/>
<evidence type="ECO:0000259" key="6">
    <source>
        <dbReference type="Pfam" id="PF01494"/>
    </source>
</evidence>
<keyword evidence="2" id="KW-0285">Flavoprotein</keyword>
<dbReference type="HOGENOM" id="CLU_009665_14_0_1"/>
<proteinExistence type="predicted"/>
<dbReference type="Gene3D" id="3.50.50.60">
    <property type="entry name" value="FAD/NAD(P)-binding domain"/>
    <property type="match status" value="1"/>
</dbReference>
<keyword evidence="5" id="KW-0472">Membrane</keyword>
<dbReference type="Gene3D" id="3.30.9.10">
    <property type="entry name" value="D-Amino Acid Oxidase, subunit A, domain 2"/>
    <property type="match status" value="1"/>
</dbReference>
<protein>
    <recommendedName>
        <fullName evidence="6">FAD-binding domain-containing protein</fullName>
    </recommendedName>
</protein>
<dbReference type="InterPro" id="IPR002938">
    <property type="entry name" value="FAD-bd"/>
</dbReference>
<evidence type="ECO:0000256" key="1">
    <source>
        <dbReference type="ARBA" id="ARBA00001974"/>
    </source>
</evidence>
<evidence type="ECO:0000256" key="2">
    <source>
        <dbReference type="ARBA" id="ARBA00022630"/>
    </source>
</evidence>
<dbReference type="GO" id="GO:0016709">
    <property type="term" value="F:oxidoreductase activity, acting on paired donors, with incorporation or reduction of molecular oxygen, NAD(P)H as one donor, and incorporation of one atom of oxygen"/>
    <property type="evidence" value="ECO:0007669"/>
    <property type="project" value="UniProtKB-ARBA"/>
</dbReference>
<dbReference type="PRINTS" id="PR00420">
    <property type="entry name" value="RNGMNOXGNASE"/>
</dbReference>
<sequence>MSSKSIPVVVIGGGGTGLCLSIFLSFYGIQHILFEKHHGTSLIPKAHYLNQRTMEIFRHYALSQEIDPVATPIHHMSKVEWKTSLGGDKIYDAKVLGSIRAFGGQPDAPEHKTYMLDSPVLPSNLPLIRLEPLLRRVAEARNPGAVQFDHHVTDFVEKDDSVLVTVKQPNGQIVRYSAKYLVAADGGKLSTRKLGVQMQGPTGLMNFISAHFKADLSDYWDDRALITRFISPETPDGGTLIQMGPTWGRKSEEWAIHLSYPANIAPPHLTNEELKSTICNVLKLPDLDISILKSGNWTLERVVAHKYRFGRVFIAGDAAHRRPPTSGTGLNTSIEDASNLAFKLALVLSGKAAPSFLDTYEAERRPIGLRNADWALFTCLNLTVLQAAVGVVPGVLEQNIRRFTSIFEDTAFGRPSLEQIHRIVSTQRIEFSAHGFELGFTYDEEGAARLSDGTEEPHLDALGQIYVPTTRPGHRLPHTWVQSESGALVSTLDLIEHHDLLLITDEYGMAWVEAAGMITRLSIATAIIRTRLNTKGNRLYHDYHERWSKLREIRNGGAILVRPDNVVAWRSRGPCADVAKVFSETVQQLLGDGANGNNINRSLT</sequence>
<dbReference type="OrthoDB" id="2690153at2759"/>
<evidence type="ECO:0000313" key="8">
    <source>
        <dbReference type="Proteomes" id="UP000054321"/>
    </source>
</evidence>
<keyword evidence="4" id="KW-0560">Oxidoreductase</keyword>
<dbReference type="EMBL" id="KN832893">
    <property type="protein sequence ID" value="KIM93762.1"/>
    <property type="molecule type" value="Genomic_DNA"/>
</dbReference>
<dbReference type="PANTHER" id="PTHR43004:SF19">
    <property type="entry name" value="BINDING MONOOXYGENASE, PUTATIVE (JCVI)-RELATED"/>
    <property type="match status" value="1"/>
</dbReference>
<dbReference type="Pfam" id="PF21274">
    <property type="entry name" value="Rng_hyd_C"/>
    <property type="match status" value="1"/>
</dbReference>
<evidence type="ECO:0000313" key="7">
    <source>
        <dbReference type="EMBL" id="KIM93762.1"/>
    </source>
</evidence>
<dbReference type="GO" id="GO:0071949">
    <property type="term" value="F:FAD binding"/>
    <property type="evidence" value="ECO:0007669"/>
    <property type="project" value="InterPro"/>
</dbReference>
<dbReference type="Gene3D" id="3.40.30.120">
    <property type="match status" value="1"/>
</dbReference>
<dbReference type="InterPro" id="IPR050641">
    <property type="entry name" value="RIFMO-like"/>
</dbReference>
<organism evidence="7 8">
    <name type="scientific">Oidiodendron maius (strain Zn)</name>
    <dbReference type="NCBI Taxonomy" id="913774"/>
    <lineage>
        <taxon>Eukaryota</taxon>
        <taxon>Fungi</taxon>
        <taxon>Dikarya</taxon>
        <taxon>Ascomycota</taxon>
        <taxon>Pezizomycotina</taxon>
        <taxon>Leotiomycetes</taxon>
        <taxon>Leotiomycetes incertae sedis</taxon>
        <taxon>Myxotrichaceae</taxon>
        <taxon>Oidiodendron</taxon>
    </lineage>
</organism>
<gene>
    <name evidence="7" type="ORF">OIDMADRAFT_35581</name>
</gene>
<dbReference type="STRING" id="913774.A0A0C3CVN0"/>
<evidence type="ECO:0000256" key="3">
    <source>
        <dbReference type="ARBA" id="ARBA00022827"/>
    </source>
</evidence>
<accession>A0A0C3CVN0</accession>
<dbReference type="PANTHER" id="PTHR43004">
    <property type="entry name" value="TRK SYSTEM POTASSIUM UPTAKE PROTEIN"/>
    <property type="match status" value="1"/>
</dbReference>
<keyword evidence="3" id="KW-0274">FAD</keyword>
<evidence type="ECO:0000256" key="5">
    <source>
        <dbReference type="SAM" id="Phobius"/>
    </source>
</evidence>